<dbReference type="AlphaFoldDB" id="A0A378XUT1"/>
<dbReference type="Proteomes" id="UP000254400">
    <property type="component" value="Unassembled WGS sequence"/>
</dbReference>
<reference evidence="1 2" key="1">
    <citation type="submission" date="2018-06" db="EMBL/GenBank/DDBJ databases">
        <authorList>
            <consortium name="Pathogen Informatics"/>
            <person name="Doyle S."/>
        </authorList>
    </citation>
    <scope>NUCLEOTIDE SEQUENCE [LARGE SCALE GENOMIC DNA]</scope>
    <source>
        <strain evidence="1 2">NCTC10343</strain>
    </source>
</reference>
<dbReference type="RefSeq" id="WP_019686733.1">
    <property type="nucleotide sequence ID" value="NZ_CP036496.1"/>
</dbReference>
<evidence type="ECO:0000313" key="2">
    <source>
        <dbReference type="Proteomes" id="UP000254400"/>
    </source>
</evidence>
<proteinExistence type="predicted"/>
<dbReference type="GeneID" id="93350433"/>
<accession>A0A378XUT1</accession>
<evidence type="ECO:0000313" key="1">
    <source>
        <dbReference type="EMBL" id="SUA68374.1"/>
    </source>
</evidence>
<sequence length="169" mass="18867">METIIKLAELKLEQFVQGTNNNWLIFSTLPESKQHSSGIDGDVILNALKAVEIIDADLDVVIDAAYDYSYSISTDNKLKLAFAKSKHADKGSALDSLKCVTITYELGDLKRNGDYYRVIARDNLGAELHRTNPLTLDQIDKVISTFDSTRDVSTSGYVKYEIKPDFIVN</sequence>
<dbReference type="EMBL" id="UGSC01000001">
    <property type="protein sequence ID" value="SUA68374.1"/>
    <property type="molecule type" value="Genomic_DNA"/>
</dbReference>
<gene>
    <name evidence="1" type="ORF">NCTC10343_01650</name>
</gene>
<organism evidence="1 2">
    <name type="scientific">Paenibacillus polymyxa</name>
    <name type="common">Bacillus polymyxa</name>
    <dbReference type="NCBI Taxonomy" id="1406"/>
    <lineage>
        <taxon>Bacteria</taxon>
        <taxon>Bacillati</taxon>
        <taxon>Bacillota</taxon>
        <taxon>Bacilli</taxon>
        <taxon>Bacillales</taxon>
        <taxon>Paenibacillaceae</taxon>
        <taxon>Paenibacillus</taxon>
    </lineage>
</organism>
<protein>
    <submittedName>
        <fullName evidence="1">Uncharacterized protein</fullName>
    </submittedName>
</protein>
<name>A0A378XUT1_PAEPO</name>